<dbReference type="InterPro" id="IPR044187">
    <property type="entry name" value="At3g01520-like_plant"/>
</dbReference>
<feature type="domain" description="UspA" evidence="1">
    <location>
        <begin position="69"/>
        <end position="123"/>
    </location>
</feature>
<evidence type="ECO:0000313" key="2">
    <source>
        <dbReference type="EMBL" id="KAG6716024.1"/>
    </source>
</evidence>
<dbReference type="InterPro" id="IPR006016">
    <property type="entry name" value="UspA"/>
</dbReference>
<dbReference type="PANTHER" id="PTHR47710">
    <property type="entry name" value="ADENINE NUCLEOTIDE ALPHA HYDROLASES-LIKE SUPERFAMILY PROTEIN"/>
    <property type="match status" value="1"/>
</dbReference>
<dbReference type="Proteomes" id="UP000811246">
    <property type="component" value="Chromosome 4"/>
</dbReference>
<comment type="caution">
    <text evidence="2">The sequence shown here is derived from an EMBL/GenBank/DDBJ whole genome shotgun (WGS) entry which is preliminary data.</text>
</comment>
<organism evidence="2 3">
    <name type="scientific">Carya illinoinensis</name>
    <name type="common">Pecan</name>
    <dbReference type="NCBI Taxonomy" id="32201"/>
    <lineage>
        <taxon>Eukaryota</taxon>
        <taxon>Viridiplantae</taxon>
        <taxon>Streptophyta</taxon>
        <taxon>Embryophyta</taxon>
        <taxon>Tracheophyta</taxon>
        <taxon>Spermatophyta</taxon>
        <taxon>Magnoliopsida</taxon>
        <taxon>eudicotyledons</taxon>
        <taxon>Gunneridae</taxon>
        <taxon>Pentapetalae</taxon>
        <taxon>rosids</taxon>
        <taxon>fabids</taxon>
        <taxon>Fagales</taxon>
        <taxon>Juglandaceae</taxon>
        <taxon>Carya</taxon>
    </lineage>
</organism>
<dbReference type="CDD" id="cd23659">
    <property type="entry name" value="USP_At3g01520-like"/>
    <property type="match status" value="1"/>
</dbReference>
<evidence type="ECO:0000313" key="3">
    <source>
        <dbReference type="Proteomes" id="UP000811246"/>
    </source>
</evidence>
<protein>
    <recommendedName>
        <fullName evidence="1">UspA domain-containing protein</fullName>
    </recommendedName>
</protein>
<dbReference type="GO" id="GO:0016208">
    <property type="term" value="F:AMP binding"/>
    <property type="evidence" value="ECO:0007669"/>
    <property type="project" value="TreeGrafter"/>
</dbReference>
<dbReference type="Pfam" id="PF00582">
    <property type="entry name" value="Usp"/>
    <property type="match status" value="1"/>
</dbReference>
<dbReference type="PANTHER" id="PTHR47710:SF1">
    <property type="entry name" value="ADENINE NUCLEOTIDE ALPHA HYDROLASES-LIKE SUPERFAMILY PROTEIN"/>
    <property type="match status" value="1"/>
</dbReference>
<dbReference type="EMBL" id="CM031828">
    <property type="protein sequence ID" value="KAG6716024.1"/>
    <property type="molecule type" value="Genomic_DNA"/>
</dbReference>
<sequence>MMKEGESTRIMLGVNVSTLKGYPYASIRCTRAFEWTLQKIVRSNTSAFKLLFLYVHVPTKTVSCAAWIKTGDPKKVICREGKRVQPDFLVLGNRGLGLFERIFVSTVSDFCVKHAECPVITIKRGADEIPEDPADD</sequence>
<gene>
    <name evidence="2" type="ORF">I3842_04G026300</name>
</gene>
<name>A0A922F627_CARIL</name>
<dbReference type="AlphaFoldDB" id="A0A922F627"/>
<reference evidence="2" key="1">
    <citation type="submission" date="2021-01" db="EMBL/GenBank/DDBJ databases">
        <authorList>
            <person name="Lovell J.T."/>
            <person name="Bentley N."/>
            <person name="Bhattarai G."/>
            <person name="Jenkins J.W."/>
            <person name="Sreedasyam A."/>
            <person name="Alarcon Y."/>
            <person name="Bock C."/>
            <person name="Boston L."/>
            <person name="Carlson J."/>
            <person name="Cervantes K."/>
            <person name="Clermont K."/>
            <person name="Krom N."/>
            <person name="Kubenka K."/>
            <person name="Mamidi S."/>
            <person name="Mattison C."/>
            <person name="Monteros M."/>
            <person name="Pisani C."/>
            <person name="Plott C."/>
            <person name="Rajasekar S."/>
            <person name="Rhein H.S."/>
            <person name="Rohla C."/>
            <person name="Song M."/>
            <person name="Hilaire R.S."/>
            <person name="Shu S."/>
            <person name="Wells L."/>
            <person name="Wang X."/>
            <person name="Webber J."/>
            <person name="Heerema R.J."/>
            <person name="Klein P."/>
            <person name="Conner P."/>
            <person name="Grauke L."/>
            <person name="Grimwood J."/>
            <person name="Schmutz J."/>
            <person name="Randall J.J."/>
        </authorList>
    </citation>
    <scope>NUCLEOTIDE SEQUENCE</scope>
    <source>
        <tissue evidence="2">Leaf</tissue>
    </source>
</reference>
<accession>A0A922F627</accession>
<evidence type="ECO:0000259" key="1">
    <source>
        <dbReference type="Pfam" id="PF00582"/>
    </source>
</evidence>
<proteinExistence type="predicted"/>